<reference evidence="3" key="3">
    <citation type="submission" date="2015-04" db="UniProtKB">
        <authorList>
            <consortium name="EnsemblPlants"/>
        </authorList>
    </citation>
    <scope>IDENTIFICATION</scope>
    <source>
        <strain evidence="3">cv. Jemalong A17</strain>
    </source>
</reference>
<dbReference type="EnsemblPlants" id="AET00120">
    <property type="protein sequence ID" value="AET00120"/>
    <property type="gene ID" value="MTR_5g088540"/>
</dbReference>
<keyword evidence="4" id="KW-1185">Reference proteome</keyword>
<proteinExistence type="predicted"/>
<dbReference type="PaxDb" id="3880-AET00120"/>
<dbReference type="HOGENOM" id="CLU_2726012_0_0_1"/>
<dbReference type="EMBL" id="CM001221">
    <property type="protein sequence ID" value="AET00120.1"/>
    <property type="molecule type" value="Genomic_DNA"/>
</dbReference>
<reference evidence="2 4" key="2">
    <citation type="journal article" date="2014" name="BMC Genomics">
        <title>An improved genome release (version Mt4.0) for the model legume Medicago truncatula.</title>
        <authorList>
            <person name="Tang H."/>
            <person name="Krishnakumar V."/>
            <person name="Bidwell S."/>
            <person name="Rosen B."/>
            <person name="Chan A."/>
            <person name="Zhou S."/>
            <person name="Gentzbittel L."/>
            <person name="Childs K.L."/>
            <person name="Yandell M."/>
            <person name="Gundlach H."/>
            <person name="Mayer K.F."/>
            <person name="Schwartz D.C."/>
            <person name="Town C.D."/>
        </authorList>
    </citation>
    <scope>GENOME REANNOTATION</scope>
    <source>
        <strain evidence="3 4">cv. Jemalong A17</strain>
    </source>
</reference>
<evidence type="ECO:0000313" key="4">
    <source>
        <dbReference type="Proteomes" id="UP000002051"/>
    </source>
</evidence>
<feature type="region of interest" description="Disordered" evidence="1">
    <location>
        <begin position="43"/>
        <end position="72"/>
    </location>
</feature>
<dbReference type="Proteomes" id="UP000002051">
    <property type="component" value="Chromosome 5"/>
</dbReference>
<name>G7K7S4_MEDTR</name>
<evidence type="ECO:0000313" key="3">
    <source>
        <dbReference type="EnsemblPlants" id="AET00120"/>
    </source>
</evidence>
<reference evidence="2 4" key="1">
    <citation type="journal article" date="2011" name="Nature">
        <title>The Medicago genome provides insight into the evolution of rhizobial symbioses.</title>
        <authorList>
            <person name="Young N.D."/>
            <person name="Debelle F."/>
            <person name="Oldroyd G.E."/>
            <person name="Geurts R."/>
            <person name="Cannon S.B."/>
            <person name="Udvardi M.K."/>
            <person name="Benedito V.A."/>
            <person name="Mayer K.F."/>
            <person name="Gouzy J."/>
            <person name="Schoof H."/>
            <person name="Van de Peer Y."/>
            <person name="Proost S."/>
            <person name="Cook D.R."/>
            <person name="Meyers B.C."/>
            <person name="Spannagl M."/>
            <person name="Cheung F."/>
            <person name="De Mita S."/>
            <person name="Krishnakumar V."/>
            <person name="Gundlach H."/>
            <person name="Zhou S."/>
            <person name="Mudge J."/>
            <person name="Bharti A.K."/>
            <person name="Murray J.D."/>
            <person name="Naoumkina M.A."/>
            <person name="Rosen B."/>
            <person name="Silverstein K.A."/>
            <person name="Tang H."/>
            <person name="Rombauts S."/>
            <person name="Zhao P.X."/>
            <person name="Zhou P."/>
            <person name="Barbe V."/>
            <person name="Bardou P."/>
            <person name="Bechner M."/>
            <person name="Bellec A."/>
            <person name="Berger A."/>
            <person name="Berges H."/>
            <person name="Bidwell S."/>
            <person name="Bisseling T."/>
            <person name="Choisne N."/>
            <person name="Couloux A."/>
            <person name="Denny R."/>
            <person name="Deshpande S."/>
            <person name="Dai X."/>
            <person name="Doyle J.J."/>
            <person name="Dudez A.M."/>
            <person name="Farmer A.D."/>
            <person name="Fouteau S."/>
            <person name="Franken C."/>
            <person name="Gibelin C."/>
            <person name="Gish J."/>
            <person name="Goldstein S."/>
            <person name="Gonzalez A.J."/>
            <person name="Green P.J."/>
            <person name="Hallab A."/>
            <person name="Hartog M."/>
            <person name="Hua A."/>
            <person name="Humphray S.J."/>
            <person name="Jeong D.H."/>
            <person name="Jing Y."/>
            <person name="Jocker A."/>
            <person name="Kenton S.M."/>
            <person name="Kim D.J."/>
            <person name="Klee K."/>
            <person name="Lai H."/>
            <person name="Lang C."/>
            <person name="Lin S."/>
            <person name="Macmil S.L."/>
            <person name="Magdelenat G."/>
            <person name="Matthews L."/>
            <person name="McCorrison J."/>
            <person name="Monaghan E.L."/>
            <person name="Mun J.H."/>
            <person name="Najar F.Z."/>
            <person name="Nicholson C."/>
            <person name="Noirot C."/>
            <person name="O'Bleness M."/>
            <person name="Paule C.R."/>
            <person name="Poulain J."/>
            <person name="Prion F."/>
            <person name="Qin B."/>
            <person name="Qu C."/>
            <person name="Retzel E.F."/>
            <person name="Riddle C."/>
            <person name="Sallet E."/>
            <person name="Samain S."/>
            <person name="Samson N."/>
            <person name="Sanders I."/>
            <person name="Saurat O."/>
            <person name="Scarpelli C."/>
            <person name="Schiex T."/>
            <person name="Segurens B."/>
            <person name="Severin A.J."/>
            <person name="Sherrier D.J."/>
            <person name="Shi R."/>
            <person name="Sims S."/>
            <person name="Singer S.R."/>
            <person name="Sinharoy S."/>
            <person name="Sterck L."/>
            <person name="Viollet A."/>
            <person name="Wang B.B."/>
            <person name="Wang K."/>
            <person name="Wang M."/>
            <person name="Wang X."/>
            <person name="Warfsmann J."/>
            <person name="Weissenbach J."/>
            <person name="White D.D."/>
            <person name="White J.D."/>
            <person name="Wiley G.B."/>
            <person name="Wincker P."/>
            <person name="Xing Y."/>
            <person name="Yang L."/>
            <person name="Yao Z."/>
            <person name="Ying F."/>
            <person name="Zhai J."/>
            <person name="Zhou L."/>
            <person name="Zuber A."/>
            <person name="Denarie J."/>
            <person name="Dixon R.A."/>
            <person name="May G.D."/>
            <person name="Schwartz D.C."/>
            <person name="Rogers J."/>
            <person name="Quetier F."/>
            <person name="Town C.D."/>
            <person name="Roe B.A."/>
        </authorList>
    </citation>
    <scope>NUCLEOTIDE SEQUENCE [LARGE SCALE GENOMIC DNA]</scope>
    <source>
        <strain evidence="2">A17</strain>
        <strain evidence="3 4">cv. Jemalong A17</strain>
    </source>
</reference>
<evidence type="ECO:0000256" key="1">
    <source>
        <dbReference type="SAM" id="MobiDB-lite"/>
    </source>
</evidence>
<evidence type="ECO:0000313" key="2">
    <source>
        <dbReference type="EMBL" id="AET00120.1"/>
    </source>
</evidence>
<dbReference type="AlphaFoldDB" id="G7K7S4"/>
<accession>G7K7S4</accession>
<gene>
    <name evidence="2" type="ordered locus">MTR_5g088540</name>
</gene>
<sequence>MMHPFQEEALTCLYRRCWFLRKQTGCLGHTLRRTGALIPLLDHRRELGGPPTSRLEQPHKQERRHTLTQNLI</sequence>
<protein>
    <submittedName>
        <fullName evidence="2 3">Uncharacterized protein</fullName>
    </submittedName>
</protein>
<organism evidence="2 4">
    <name type="scientific">Medicago truncatula</name>
    <name type="common">Barrel medic</name>
    <name type="synonym">Medicago tribuloides</name>
    <dbReference type="NCBI Taxonomy" id="3880"/>
    <lineage>
        <taxon>Eukaryota</taxon>
        <taxon>Viridiplantae</taxon>
        <taxon>Streptophyta</taxon>
        <taxon>Embryophyta</taxon>
        <taxon>Tracheophyta</taxon>
        <taxon>Spermatophyta</taxon>
        <taxon>Magnoliopsida</taxon>
        <taxon>eudicotyledons</taxon>
        <taxon>Gunneridae</taxon>
        <taxon>Pentapetalae</taxon>
        <taxon>rosids</taxon>
        <taxon>fabids</taxon>
        <taxon>Fabales</taxon>
        <taxon>Fabaceae</taxon>
        <taxon>Papilionoideae</taxon>
        <taxon>50 kb inversion clade</taxon>
        <taxon>NPAAA clade</taxon>
        <taxon>Hologalegina</taxon>
        <taxon>IRL clade</taxon>
        <taxon>Trifolieae</taxon>
        <taxon>Medicago</taxon>
    </lineage>
</organism>